<organism evidence="1 2">
    <name type="scientific">Treponema ruminis</name>
    <dbReference type="NCBI Taxonomy" id="744515"/>
    <lineage>
        <taxon>Bacteria</taxon>
        <taxon>Pseudomonadati</taxon>
        <taxon>Spirochaetota</taxon>
        <taxon>Spirochaetia</taxon>
        <taxon>Spirochaetales</taxon>
        <taxon>Treponemataceae</taxon>
        <taxon>Treponema</taxon>
    </lineage>
</organism>
<dbReference type="SUPFAM" id="SSF53474">
    <property type="entry name" value="alpha/beta-Hydrolases"/>
    <property type="match status" value="1"/>
</dbReference>
<protein>
    <recommendedName>
        <fullName evidence="3">Alpha/beta hydrolase</fullName>
    </recommendedName>
</protein>
<evidence type="ECO:0000313" key="1">
    <source>
        <dbReference type="EMBL" id="MBB5226616.1"/>
    </source>
</evidence>
<dbReference type="Gene3D" id="3.40.50.1820">
    <property type="entry name" value="alpha/beta hydrolase"/>
    <property type="match status" value="1"/>
</dbReference>
<keyword evidence="2" id="KW-1185">Reference proteome</keyword>
<evidence type="ECO:0000313" key="2">
    <source>
        <dbReference type="Proteomes" id="UP000518887"/>
    </source>
</evidence>
<reference evidence="1 2" key="1">
    <citation type="submission" date="2020-08" db="EMBL/GenBank/DDBJ databases">
        <title>Genomic Encyclopedia of Type Strains, Phase IV (KMG-IV): sequencing the most valuable type-strain genomes for metagenomic binning, comparative biology and taxonomic classification.</title>
        <authorList>
            <person name="Goeker M."/>
        </authorList>
    </citation>
    <scope>NUCLEOTIDE SEQUENCE [LARGE SCALE GENOMIC DNA]</scope>
    <source>
        <strain evidence="1 2">DSM 103462</strain>
    </source>
</reference>
<dbReference type="InterPro" id="IPR029058">
    <property type="entry name" value="AB_hydrolase_fold"/>
</dbReference>
<dbReference type="Proteomes" id="UP000518887">
    <property type="component" value="Unassembled WGS sequence"/>
</dbReference>
<evidence type="ECO:0008006" key="3">
    <source>
        <dbReference type="Google" id="ProtNLM"/>
    </source>
</evidence>
<sequence>MNLVLYIHGKGGSASESSHYEKLFPDCKVIGLDYKTFTPWETGKEIHEAVASLKSEYENIILIANSIGAFFSMNANLEGLIQKACFISPVVNMEKLICDMMGWAKVTEAELEEKKIIPTDFGEDLSWDYLCYVRNHPVSWKVPTEILYGAKDNITSLETMTDFARKTGAKLTVMEEGEHWFHTPEQMKFLDEWIKSVF</sequence>
<gene>
    <name evidence="1" type="ORF">HNP76_001997</name>
</gene>
<accession>A0A7W8GA36</accession>
<name>A0A7W8GA36_9SPIR</name>
<proteinExistence type="predicted"/>
<comment type="caution">
    <text evidence="1">The sequence shown here is derived from an EMBL/GenBank/DDBJ whole genome shotgun (WGS) entry which is preliminary data.</text>
</comment>
<dbReference type="EMBL" id="JACHFQ010000006">
    <property type="protein sequence ID" value="MBB5226616.1"/>
    <property type="molecule type" value="Genomic_DNA"/>
</dbReference>
<dbReference type="AlphaFoldDB" id="A0A7W8GA36"/>